<dbReference type="STRING" id="316067.Geob_0679"/>
<comment type="similarity">
    <text evidence="1">Belongs to the prokaryotic/mitochondrial release factor family.</text>
</comment>
<dbReference type="Gene3D" id="3.30.160.20">
    <property type="match status" value="1"/>
</dbReference>
<dbReference type="KEGG" id="geo:Geob_0679"/>
<organism evidence="5 6">
    <name type="scientific">Geotalea daltonii (strain DSM 22248 / JCM 15807 / FRC-32)</name>
    <name type="common">Geobacter daltonii</name>
    <dbReference type="NCBI Taxonomy" id="316067"/>
    <lineage>
        <taxon>Bacteria</taxon>
        <taxon>Pseudomonadati</taxon>
        <taxon>Thermodesulfobacteriota</taxon>
        <taxon>Desulfuromonadia</taxon>
        <taxon>Geobacterales</taxon>
        <taxon>Geobacteraceae</taxon>
        <taxon>Geotalea</taxon>
    </lineage>
</organism>
<reference evidence="5 6" key="1">
    <citation type="submission" date="2009-01" db="EMBL/GenBank/DDBJ databases">
        <title>Complete sequence of Geobacter sp. FRC-32.</title>
        <authorList>
            <consortium name="US DOE Joint Genome Institute"/>
            <person name="Lucas S."/>
            <person name="Copeland A."/>
            <person name="Lapidus A."/>
            <person name="Glavina del Rio T."/>
            <person name="Dalin E."/>
            <person name="Tice H."/>
            <person name="Bruce D."/>
            <person name="Goodwin L."/>
            <person name="Pitluck S."/>
            <person name="Saunders E."/>
            <person name="Brettin T."/>
            <person name="Detter J.C."/>
            <person name="Han C."/>
            <person name="Larimer F."/>
            <person name="Land M."/>
            <person name="Hauser L."/>
            <person name="Kyrpides N."/>
            <person name="Ovchinnikova G."/>
            <person name="Kostka J."/>
            <person name="Richardson P."/>
        </authorList>
    </citation>
    <scope>NUCLEOTIDE SEQUENCE [LARGE SCALE GENOMIC DNA]</scope>
    <source>
        <strain evidence="6">DSM 22248 / JCM 15807 / FRC-32</strain>
    </source>
</reference>
<dbReference type="RefSeq" id="WP_012645772.1">
    <property type="nucleotide sequence ID" value="NC_011979.1"/>
</dbReference>
<sequence>MTTFAVSEEKNRWLRQKMDLLGVREEDLDEQFIRSSGKGGQHVNKTSTCVYLRHRPTGIEVKCMAERSQSLNRFLARRQLLEKIESATGKPTSADLKRDRARKQKARRKKRAMDKYAARSDSPGEEQAQGNEDIEDVEG</sequence>
<dbReference type="eggNOG" id="COG1186">
    <property type="taxonomic scope" value="Bacteria"/>
</dbReference>
<dbReference type="GO" id="GO:0016787">
    <property type="term" value="F:hydrolase activity"/>
    <property type="evidence" value="ECO:0007669"/>
    <property type="project" value="UniProtKB-KW"/>
</dbReference>
<dbReference type="InterPro" id="IPR045853">
    <property type="entry name" value="Pep_chain_release_fac_I_sf"/>
</dbReference>
<dbReference type="Pfam" id="PF00472">
    <property type="entry name" value="RF-1"/>
    <property type="match status" value="1"/>
</dbReference>
<dbReference type="GO" id="GO:0003747">
    <property type="term" value="F:translation release factor activity"/>
    <property type="evidence" value="ECO:0007669"/>
    <property type="project" value="InterPro"/>
</dbReference>
<dbReference type="InterPro" id="IPR052405">
    <property type="entry name" value="Mito_Transl_Release_Factor"/>
</dbReference>
<dbReference type="EMBL" id="CP001390">
    <property type="protein sequence ID" value="ACM19043.1"/>
    <property type="molecule type" value="Genomic_DNA"/>
</dbReference>
<feature type="compositionally biased region" description="Basic residues" evidence="3">
    <location>
        <begin position="99"/>
        <end position="112"/>
    </location>
</feature>
<keyword evidence="6" id="KW-1185">Reference proteome</keyword>
<dbReference type="AlphaFoldDB" id="B9M0K6"/>
<dbReference type="HOGENOM" id="CLU_089470_4_3_7"/>
<dbReference type="PANTHER" id="PTHR46203">
    <property type="entry name" value="PROBABLE PEPTIDE CHAIN RELEASE FACTOR C12ORF65"/>
    <property type="match status" value="1"/>
</dbReference>
<feature type="region of interest" description="Disordered" evidence="3">
    <location>
        <begin position="85"/>
        <end position="139"/>
    </location>
</feature>
<evidence type="ECO:0000259" key="4">
    <source>
        <dbReference type="Pfam" id="PF00472"/>
    </source>
</evidence>
<keyword evidence="5" id="KW-0378">Hydrolase</keyword>
<evidence type="ECO:0000313" key="6">
    <source>
        <dbReference type="Proteomes" id="UP000007721"/>
    </source>
</evidence>
<keyword evidence="2" id="KW-0809">Transit peptide</keyword>
<evidence type="ECO:0000256" key="1">
    <source>
        <dbReference type="ARBA" id="ARBA00010835"/>
    </source>
</evidence>
<accession>B9M0K6</accession>
<dbReference type="PANTHER" id="PTHR46203:SF1">
    <property type="entry name" value="MITOCHONDRIAL TRANSLATION RELEASE FACTOR IN RESCUE"/>
    <property type="match status" value="1"/>
</dbReference>
<protein>
    <submittedName>
        <fullName evidence="5">Peptidyl-tRNA hydrolase-related protein</fullName>
    </submittedName>
</protein>
<proteinExistence type="inferred from homology"/>
<name>B9M0K6_GEODF</name>
<evidence type="ECO:0000313" key="5">
    <source>
        <dbReference type="EMBL" id="ACM19043.1"/>
    </source>
</evidence>
<evidence type="ECO:0000256" key="3">
    <source>
        <dbReference type="SAM" id="MobiDB-lite"/>
    </source>
</evidence>
<evidence type="ECO:0000256" key="2">
    <source>
        <dbReference type="ARBA" id="ARBA00022946"/>
    </source>
</evidence>
<dbReference type="Proteomes" id="UP000007721">
    <property type="component" value="Chromosome"/>
</dbReference>
<dbReference type="SUPFAM" id="SSF75620">
    <property type="entry name" value="Release factor"/>
    <property type="match status" value="1"/>
</dbReference>
<dbReference type="InterPro" id="IPR000352">
    <property type="entry name" value="Pep_chain_release_fac_I"/>
</dbReference>
<gene>
    <name evidence="5" type="ordered locus">Geob_0679</name>
</gene>
<feature type="domain" description="Prokaryotic-type class I peptide chain release factors" evidence="4">
    <location>
        <begin position="22"/>
        <end position="110"/>
    </location>
</feature>
<dbReference type="OrthoDB" id="9815709at2"/>